<dbReference type="CDD" id="cd02603">
    <property type="entry name" value="HAD_sEH-N_like"/>
    <property type="match status" value="1"/>
</dbReference>
<dbReference type="PANTHER" id="PTHR43611">
    <property type="entry name" value="ALPHA-D-GLUCOSE 1-PHOSPHATE PHOSPHATASE"/>
    <property type="match status" value="1"/>
</dbReference>
<evidence type="ECO:0000313" key="1">
    <source>
        <dbReference type="EMBL" id="RKQ69768.1"/>
    </source>
</evidence>
<evidence type="ECO:0000313" key="2">
    <source>
        <dbReference type="Proteomes" id="UP000282211"/>
    </source>
</evidence>
<dbReference type="InterPro" id="IPR036412">
    <property type="entry name" value="HAD-like_sf"/>
</dbReference>
<dbReference type="GO" id="GO:0016787">
    <property type="term" value="F:hydrolase activity"/>
    <property type="evidence" value="ECO:0007669"/>
    <property type="project" value="UniProtKB-KW"/>
</dbReference>
<dbReference type="NCBIfam" id="TIGR01509">
    <property type="entry name" value="HAD-SF-IA-v3"/>
    <property type="match status" value="1"/>
</dbReference>
<dbReference type="InParanoid" id="A0A420WFJ3"/>
<dbReference type="InterPro" id="IPR023214">
    <property type="entry name" value="HAD_sf"/>
</dbReference>
<dbReference type="InterPro" id="IPR023198">
    <property type="entry name" value="PGP-like_dom2"/>
</dbReference>
<dbReference type="SFLD" id="SFLDG01129">
    <property type="entry name" value="C1.5:_HAD__Beta-PGM__Phosphata"/>
    <property type="match status" value="1"/>
</dbReference>
<dbReference type="Proteomes" id="UP000282211">
    <property type="component" value="Unassembled WGS sequence"/>
</dbReference>
<keyword evidence="1" id="KW-0378">Hydrolase</keyword>
<protein>
    <submittedName>
        <fullName evidence="1">HAD superfamily hydrolase (TIGR01509 family)</fullName>
    </submittedName>
</protein>
<dbReference type="AlphaFoldDB" id="A0A420WFJ3"/>
<comment type="caution">
    <text evidence="1">The sequence shown here is derived from an EMBL/GenBank/DDBJ whole genome shotgun (WGS) entry which is preliminary data.</text>
</comment>
<dbReference type="InterPro" id="IPR006439">
    <property type="entry name" value="HAD-SF_hydro_IA"/>
</dbReference>
<dbReference type="Gene3D" id="1.10.150.240">
    <property type="entry name" value="Putative phosphatase, domain 2"/>
    <property type="match status" value="1"/>
</dbReference>
<dbReference type="Gene3D" id="3.40.50.1000">
    <property type="entry name" value="HAD superfamily/HAD-like"/>
    <property type="match status" value="1"/>
</dbReference>
<reference evidence="1 2" key="1">
    <citation type="submission" date="2018-10" db="EMBL/GenBank/DDBJ databases">
        <title>Genomic Encyclopedia of Type Strains, Phase IV (KMG-IV): sequencing the most valuable type-strain genomes for metagenomic binning, comparative biology and taxonomic classification.</title>
        <authorList>
            <person name="Goeker M."/>
        </authorList>
    </citation>
    <scope>NUCLEOTIDE SEQUENCE [LARGE SCALE GENOMIC DNA]</scope>
    <source>
        <strain evidence="1 2">DSM 22008</strain>
    </source>
</reference>
<sequence>MAVTRMNKHVLLFDLGGVVVPWVGLDALSKNHGLTRDAVIAKLSASEIFHAYEIGACDDETFLEEMIELFNMNISPENFASMWNSWVHPPFHNTLETLAALKSKYIIACLSNTNALHWEHLKAMFNLSDIFDYAFASHEISAAKPDDESYIIPLKSMGVLAADVTFFDDTLMNVEAAQKLGITAHHVDRTVGVLPTLTKLGII</sequence>
<accession>A0A420WFJ3</accession>
<proteinExistence type="predicted"/>
<dbReference type="SFLD" id="SFLDS00003">
    <property type="entry name" value="Haloacid_Dehalogenase"/>
    <property type="match status" value="1"/>
</dbReference>
<dbReference type="FunCoup" id="A0A420WFJ3">
    <property type="interactions" value="26"/>
</dbReference>
<gene>
    <name evidence="1" type="ORF">DES40_2577</name>
</gene>
<dbReference type="SUPFAM" id="SSF56784">
    <property type="entry name" value="HAD-like"/>
    <property type="match status" value="1"/>
</dbReference>
<dbReference type="PANTHER" id="PTHR43611:SF3">
    <property type="entry name" value="FLAVIN MONONUCLEOTIDE HYDROLASE 1, CHLOROPLATIC"/>
    <property type="match status" value="1"/>
</dbReference>
<dbReference type="OrthoDB" id="9807742at2"/>
<keyword evidence="2" id="KW-1185">Reference proteome</keyword>
<dbReference type="Pfam" id="PF00702">
    <property type="entry name" value="Hydrolase"/>
    <property type="match status" value="1"/>
</dbReference>
<name>A0A420WFJ3_9PROT</name>
<organism evidence="1 2">
    <name type="scientific">Litorimonas taeanensis</name>
    <dbReference type="NCBI Taxonomy" id="568099"/>
    <lineage>
        <taxon>Bacteria</taxon>
        <taxon>Pseudomonadati</taxon>
        <taxon>Pseudomonadota</taxon>
        <taxon>Alphaproteobacteria</taxon>
        <taxon>Maricaulales</taxon>
        <taxon>Robiginitomaculaceae</taxon>
    </lineage>
</organism>
<dbReference type="EMBL" id="RBII01000002">
    <property type="protein sequence ID" value="RKQ69768.1"/>
    <property type="molecule type" value="Genomic_DNA"/>
</dbReference>